<evidence type="ECO:0000259" key="23">
    <source>
        <dbReference type="PROSITE" id="PS50994"/>
    </source>
</evidence>
<dbReference type="InterPro" id="IPR039537">
    <property type="entry name" value="Retrotran_Ty1/copia-like"/>
</dbReference>
<dbReference type="Pfam" id="PF13976">
    <property type="entry name" value="gag_pre-integrs"/>
    <property type="match status" value="1"/>
</dbReference>
<dbReference type="GO" id="GO:0005634">
    <property type="term" value="C:nucleus"/>
    <property type="evidence" value="ECO:0007669"/>
    <property type="project" value="UniProtKB-ARBA"/>
</dbReference>
<dbReference type="GO" id="GO:0003677">
    <property type="term" value="F:DNA binding"/>
    <property type="evidence" value="ECO:0007669"/>
    <property type="project" value="UniProtKB-KW"/>
</dbReference>
<dbReference type="GO" id="GO:0008233">
    <property type="term" value="F:peptidase activity"/>
    <property type="evidence" value="ECO:0007669"/>
    <property type="project" value="UniProtKB-KW"/>
</dbReference>
<evidence type="ECO:0000256" key="21">
    <source>
        <dbReference type="ARBA" id="ARBA00049244"/>
    </source>
</evidence>
<evidence type="ECO:0000256" key="9">
    <source>
        <dbReference type="ARBA" id="ARBA00022759"/>
    </source>
</evidence>
<sequence>MSTKDYGLSHLTSINKLESPEYAIEWVREIKDHLAMAGYGDLLTRNKVQPSLRDGSTNLDQETLNAQDEIWKSRQEKAVAAIKNRLGYNCRKMVEKSVKDNETVDNVITSAWNHFRPKGSAHFQQLDQKYHDLCLENCTSIMDFANELQKARTALLELDESCAIGHPQFINKFLTGLGPTYSVFLTSFCQNYNILPERDSNGVIIRQPVSFTETVMKTEQEEQAMKQRESQQTALVARNNTRTRDKSRTDSKEKPPCTTCNRTGHDADGCWKTHPHLKREFYTKRNKRQRTDDQDQPERSHTTMVATDKIFEQGMGFMAFNDTTLSAGLSETAQTLQKIHILDSGASSHTFCQPTKFSHPKPYYGNPINGIADTKVMPKGIGTYKINTQASGVVVLRQSLLIPDACVNLVSVSALESEGASITFQHGKAIITQKGHTIMTAARKNGIYIIDEKEQEIKTALASFEIQDPNLRIWHDRLGHLGERNIKKLQEQSTGLQPMIPGPKCDGCSLGKMKEAPHTHNIKKGTRPFESLHADIAGPFPTKGVDGYRYWALFIDDYTMMSWIFPLKEKSEFEGVFVKLLQSEETFTRRLRFLRLDRGGENVSHSLQQRCENLGIEIIYTATDQHQQNGLAEVGNRIILEKLNPVMISSGLPLKWWPFVLRTCNYIRNLSPVAGKDVTPWEAWTGEKPDLRHLRVIGSKGYALIPPAKRKKMEEKTRPCRLLGY</sequence>
<keyword evidence="16" id="KW-0239">DNA-directed DNA polymerase</keyword>
<keyword evidence="9" id="KW-0255">Endonuclease</keyword>
<evidence type="ECO:0000256" key="6">
    <source>
        <dbReference type="ARBA" id="ARBA00022722"/>
    </source>
</evidence>
<dbReference type="GO" id="GO:0003964">
    <property type="term" value="F:RNA-directed DNA polymerase activity"/>
    <property type="evidence" value="ECO:0007669"/>
    <property type="project" value="UniProtKB-KW"/>
</dbReference>
<proteinExistence type="predicted"/>
<dbReference type="Gene3D" id="3.30.420.10">
    <property type="entry name" value="Ribonuclease H-like superfamily/Ribonuclease H"/>
    <property type="match status" value="1"/>
</dbReference>
<evidence type="ECO:0000313" key="25">
    <source>
        <dbReference type="Proteomes" id="UP000091967"/>
    </source>
</evidence>
<evidence type="ECO:0000256" key="13">
    <source>
        <dbReference type="ARBA" id="ARBA00022884"/>
    </source>
</evidence>
<protein>
    <recommendedName>
        <fullName evidence="23">Integrase catalytic domain-containing protein</fullName>
    </recommendedName>
</protein>
<feature type="region of interest" description="Disordered" evidence="22">
    <location>
        <begin position="281"/>
        <end position="301"/>
    </location>
</feature>
<feature type="domain" description="Integrase catalytic" evidence="23">
    <location>
        <begin position="524"/>
        <end position="688"/>
    </location>
</feature>
<feature type="compositionally biased region" description="Basic and acidic residues" evidence="22">
    <location>
        <begin position="242"/>
        <end position="255"/>
    </location>
</feature>
<keyword evidence="25" id="KW-1185">Reference proteome</keyword>
<evidence type="ECO:0000256" key="8">
    <source>
        <dbReference type="ARBA" id="ARBA00022741"/>
    </source>
</evidence>
<keyword evidence="8" id="KW-0547">Nucleotide-binding</keyword>
<dbReference type="EMBL" id="LYXU01000014">
    <property type="protein sequence ID" value="OBS17532.1"/>
    <property type="molecule type" value="Genomic_DNA"/>
</dbReference>
<dbReference type="PROSITE" id="PS50994">
    <property type="entry name" value="INTEGRASE"/>
    <property type="match status" value="1"/>
</dbReference>
<dbReference type="InterPro" id="IPR012337">
    <property type="entry name" value="RNaseH-like_sf"/>
</dbReference>
<comment type="catalytic activity">
    <reaction evidence="20">
        <text>DNA(n) + a 2'-deoxyribonucleoside 5'-triphosphate = DNA(n+1) + diphosphate</text>
        <dbReference type="Rhea" id="RHEA:22508"/>
        <dbReference type="Rhea" id="RHEA-COMP:17339"/>
        <dbReference type="Rhea" id="RHEA-COMP:17340"/>
        <dbReference type="ChEBI" id="CHEBI:33019"/>
        <dbReference type="ChEBI" id="CHEBI:61560"/>
        <dbReference type="ChEBI" id="CHEBI:173112"/>
        <dbReference type="EC" id="2.7.7.49"/>
    </reaction>
</comment>
<evidence type="ECO:0000256" key="5">
    <source>
        <dbReference type="ARBA" id="ARBA00022695"/>
    </source>
</evidence>
<evidence type="ECO:0000256" key="10">
    <source>
        <dbReference type="ARBA" id="ARBA00022801"/>
    </source>
</evidence>
<evidence type="ECO:0000256" key="1">
    <source>
        <dbReference type="ARBA" id="ARBA00002180"/>
    </source>
</evidence>
<comment type="catalytic activity">
    <reaction evidence="21">
        <text>DNA(n) + a 2'-deoxyribonucleoside 5'-triphosphate = DNA(n+1) + diphosphate</text>
        <dbReference type="Rhea" id="RHEA:22508"/>
        <dbReference type="Rhea" id="RHEA-COMP:17339"/>
        <dbReference type="Rhea" id="RHEA-COMP:17340"/>
        <dbReference type="ChEBI" id="CHEBI:33019"/>
        <dbReference type="ChEBI" id="CHEBI:61560"/>
        <dbReference type="ChEBI" id="CHEBI:173112"/>
        <dbReference type="EC" id="2.7.7.7"/>
    </reaction>
</comment>
<dbReference type="Proteomes" id="UP000091967">
    <property type="component" value="Unassembled WGS sequence"/>
</dbReference>
<evidence type="ECO:0000256" key="20">
    <source>
        <dbReference type="ARBA" id="ARBA00048173"/>
    </source>
</evidence>
<dbReference type="PANTHER" id="PTHR42648:SF11">
    <property type="entry name" value="TRANSPOSON TY4-P GAG-POL POLYPROTEIN"/>
    <property type="match status" value="1"/>
</dbReference>
<keyword evidence="3" id="KW-1188">Viral release from host cell</keyword>
<evidence type="ECO:0000256" key="11">
    <source>
        <dbReference type="ARBA" id="ARBA00022840"/>
    </source>
</evidence>
<evidence type="ECO:0000256" key="2">
    <source>
        <dbReference type="ARBA" id="ARBA00022578"/>
    </source>
</evidence>
<evidence type="ECO:0000256" key="7">
    <source>
        <dbReference type="ARBA" id="ARBA00022723"/>
    </source>
</evidence>
<evidence type="ECO:0000256" key="17">
    <source>
        <dbReference type="ARBA" id="ARBA00023113"/>
    </source>
</evidence>
<dbReference type="GO" id="GO:0003887">
    <property type="term" value="F:DNA-directed DNA polymerase activity"/>
    <property type="evidence" value="ECO:0007669"/>
    <property type="project" value="UniProtKB-KW"/>
</dbReference>
<dbReference type="Pfam" id="PF22936">
    <property type="entry name" value="Pol_BBD"/>
    <property type="match status" value="1"/>
</dbReference>
<feature type="compositionally biased region" description="Polar residues" evidence="22">
    <location>
        <begin position="230"/>
        <end position="240"/>
    </location>
</feature>
<accession>A0A1B8AAM8</accession>
<dbReference type="GO" id="GO:0032196">
    <property type="term" value="P:transposition"/>
    <property type="evidence" value="ECO:0007669"/>
    <property type="project" value="UniProtKB-KW"/>
</dbReference>
<keyword evidence="12" id="KW-0460">Magnesium</keyword>
<keyword evidence="15" id="KW-0695">RNA-directed DNA polymerase</keyword>
<evidence type="ECO:0000256" key="12">
    <source>
        <dbReference type="ARBA" id="ARBA00022842"/>
    </source>
</evidence>
<dbReference type="GO" id="GO:0006310">
    <property type="term" value="P:DNA recombination"/>
    <property type="evidence" value="ECO:0007669"/>
    <property type="project" value="UniProtKB-KW"/>
</dbReference>
<name>A0A1B8AAM8_FUSPO</name>
<dbReference type="AlphaFoldDB" id="A0A1B8AAM8"/>
<evidence type="ECO:0000256" key="3">
    <source>
        <dbReference type="ARBA" id="ARBA00022612"/>
    </source>
</evidence>
<keyword evidence="19" id="KW-0233">DNA recombination</keyword>
<dbReference type="InterPro" id="IPR054722">
    <property type="entry name" value="PolX-like_BBD"/>
</dbReference>
<keyword evidence="16" id="KW-0808">Transferase</keyword>
<dbReference type="STRING" id="36050.A0A1B8AAM8"/>
<dbReference type="GO" id="GO:0046872">
    <property type="term" value="F:metal ion binding"/>
    <property type="evidence" value="ECO:0007669"/>
    <property type="project" value="UniProtKB-KW"/>
</dbReference>
<keyword evidence="14" id="KW-0229">DNA integration</keyword>
<keyword evidence="13" id="KW-0694">RNA-binding</keyword>
<dbReference type="PANTHER" id="PTHR42648">
    <property type="entry name" value="TRANSPOSASE, PUTATIVE-RELATED"/>
    <property type="match status" value="1"/>
</dbReference>
<keyword evidence="6" id="KW-0540">Nuclease</keyword>
<dbReference type="GO" id="GO:0004519">
    <property type="term" value="F:endonuclease activity"/>
    <property type="evidence" value="ECO:0007669"/>
    <property type="project" value="UniProtKB-KW"/>
</dbReference>
<dbReference type="OMA" id="ENCTSIM"/>
<dbReference type="GO" id="GO:0005524">
    <property type="term" value="F:ATP binding"/>
    <property type="evidence" value="ECO:0007669"/>
    <property type="project" value="UniProtKB-KW"/>
</dbReference>
<feature type="region of interest" description="Disordered" evidence="22">
    <location>
        <begin position="223"/>
        <end position="259"/>
    </location>
</feature>
<evidence type="ECO:0000256" key="4">
    <source>
        <dbReference type="ARBA" id="ARBA00022670"/>
    </source>
</evidence>
<gene>
    <name evidence="24" type="ORF">FPOA_12022</name>
</gene>
<comment type="caution">
    <text evidence="24">The sequence shown here is derived from an EMBL/GenBank/DDBJ whole genome shotgun (WGS) entry which is preliminary data.</text>
</comment>
<dbReference type="GO" id="GO:0003723">
    <property type="term" value="F:RNA binding"/>
    <property type="evidence" value="ECO:0007669"/>
    <property type="project" value="UniProtKB-KW"/>
</dbReference>
<evidence type="ECO:0000313" key="24">
    <source>
        <dbReference type="EMBL" id="OBS17532.1"/>
    </source>
</evidence>
<keyword evidence="7" id="KW-0479">Metal-binding</keyword>
<evidence type="ECO:0000256" key="22">
    <source>
        <dbReference type="SAM" id="MobiDB-lite"/>
    </source>
</evidence>
<evidence type="ECO:0000256" key="16">
    <source>
        <dbReference type="ARBA" id="ARBA00022932"/>
    </source>
</evidence>
<keyword evidence="11" id="KW-0067">ATP-binding</keyword>
<keyword evidence="4" id="KW-0645">Protease</keyword>
<evidence type="ECO:0000256" key="15">
    <source>
        <dbReference type="ARBA" id="ARBA00022918"/>
    </source>
</evidence>
<reference evidence="24 25" key="1">
    <citation type="submission" date="2016-06" db="EMBL/GenBank/DDBJ databases">
        <title>Living apart together: crosstalk between the core and supernumerary genomes in a fungal plant pathogen.</title>
        <authorList>
            <person name="Vanheule A."/>
            <person name="Audenaert K."/>
            <person name="Warris S."/>
            <person name="Van De Geest H."/>
            <person name="Schijlen E."/>
            <person name="Hofte M."/>
            <person name="De Saeger S."/>
            <person name="Haesaert G."/>
            <person name="Waalwijk C."/>
            <person name="Van Der Lee T."/>
        </authorList>
    </citation>
    <scope>NUCLEOTIDE SEQUENCE [LARGE SCALE GENOMIC DNA]</scope>
    <source>
        <strain evidence="24 25">2516</strain>
    </source>
</reference>
<keyword evidence="2" id="KW-0815">Transposition</keyword>
<evidence type="ECO:0000256" key="19">
    <source>
        <dbReference type="ARBA" id="ARBA00023172"/>
    </source>
</evidence>
<keyword evidence="17" id="KW-0917">Virion maturation</keyword>
<keyword evidence="18" id="KW-0238">DNA-binding</keyword>
<organism evidence="24 25">
    <name type="scientific">Fusarium poae</name>
    <dbReference type="NCBI Taxonomy" id="36050"/>
    <lineage>
        <taxon>Eukaryota</taxon>
        <taxon>Fungi</taxon>
        <taxon>Dikarya</taxon>
        <taxon>Ascomycota</taxon>
        <taxon>Pezizomycotina</taxon>
        <taxon>Sordariomycetes</taxon>
        <taxon>Hypocreomycetidae</taxon>
        <taxon>Hypocreales</taxon>
        <taxon>Nectriaceae</taxon>
        <taxon>Fusarium</taxon>
    </lineage>
</organism>
<dbReference type="InterPro" id="IPR001584">
    <property type="entry name" value="Integrase_cat-core"/>
</dbReference>
<dbReference type="InterPro" id="IPR036397">
    <property type="entry name" value="RNaseH_sf"/>
</dbReference>
<dbReference type="GO" id="GO:0006508">
    <property type="term" value="P:proteolysis"/>
    <property type="evidence" value="ECO:0007669"/>
    <property type="project" value="UniProtKB-KW"/>
</dbReference>
<evidence type="ECO:0000256" key="18">
    <source>
        <dbReference type="ARBA" id="ARBA00023125"/>
    </source>
</evidence>
<dbReference type="SUPFAM" id="SSF53098">
    <property type="entry name" value="Ribonuclease H-like"/>
    <property type="match status" value="1"/>
</dbReference>
<dbReference type="InterPro" id="IPR025724">
    <property type="entry name" value="GAG-pre-integrase_dom"/>
</dbReference>
<keyword evidence="10" id="KW-0378">Hydrolase</keyword>
<evidence type="ECO:0000256" key="14">
    <source>
        <dbReference type="ARBA" id="ARBA00022908"/>
    </source>
</evidence>
<keyword evidence="5" id="KW-0548">Nucleotidyltransferase</keyword>
<dbReference type="GO" id="GO:0015074">
    <property type="term" value="P:DNA integration"/>
    <property type="evidence" value="ECO:0007669"/>
    <property type="project" value="UniProtKB-KW"/>
</dbReference>
<comment type="function">
    <text evidence="1">The aspartyl protease (PR) mediates the proteolytic cleavages of the Gag and Gag-Pol polyproteins after assembly of the VLP.</text>
</comment>